<feature type="repeat" description="PPR" evidence="2">
    <location>
        <begin position="505"/>
        <end position="539"/>
    </location>
</feature>
<keyword evidence="6" id="KW-1185">Reference proteome</keyword>
<dbReference type="InterPro" id="IPR011990">
    <property type="entry name" value="TPR-like_helical_dom_sf"/>
</dbReference>
<dbReference type="Pfam" id="PF01535">
    <property type="entry name" value="PPR"/>
    <property type="match status" value="6"/>
</dbReference>
<sequence length="1006" mass="112660">MFLVLAHLLLNHLLLYFWLGCSAFRRRSSSAATLMLSTLTCVAPPSPSASPLPPPTLQIHSNRLLRQNNRYHINTHDVKILKANPARTRSTLLLFNMCLQFYVGAGLMHEAQSLFDEMPERTLISWTILMSGYTRHGPAIKTLMIFLYMIQDSSYTSLQPDSFVFATVLGACAASRNLIYGRQVHCRILKTDGIMDSFVENALVTMYASCGSLQDSSHAFSCILWPNLVSWSSMLSGYTQNGLEKEGLSLFCDMIEAGIQPDVFASSMAIGACAKLSCLDFGMQVHCSTIKMGFVSSLFIDNSLIDFYASCGYIDLSRQVFDKMATRNLVSWNTIISGYVHNTHNHEVLKIFQTLMHEISNCDEFTLASMLRAITDLGSLNLGKEIHGYILRAGFESDLYLISSLLNMYIECIELDGSGDVDAVVPKLFKVHLKEGGFDEFIIVSILKWCSLQSDLRLGQMFHSQIIKFDLKPDPYVISSLIDMYSKCGMILAARRVFVRIKNPGTVTWSAIIAGYCWNGCFEEALKLFREMQLAGAQANEYTYTSVLLACLALLDAKKGKELHCKILRTGYGSNVAVVNTLLKLYSKVSHHQQALKLCSLIPEAEVSWGFLIEACLKAKDHESIHKLLLSIQRSQGDLDPTCACLILSSCANPVLLNVGTQAQAYLTKRGLISDPSTRNSLITMYSGCGEIAASVTAFKQMHEKNSVSWTSIISAKVDHGYPLEALDLFTQMQLKNKLPDSTTFKSVFKACAQEGLVDKAFHFFISMDEIYGIEPSVEHYCCMVEVLGRAGMYEEALEFIDEVIPFKPGSLVWRTLLSSCRINGNMKVAKYAIEKLLEVEPDDFAANRLLKQVLLTLGNWKDALKLKTKNNFVRANSSWIEVRNTIYEFASDQIPMKEVFAEVAILEEKMEALGYVADRNHLLHDSEEAECGTGLYHNEIKALAFGLISLTRGMPIRVVKNVRMCRDCHSACKFMSTFIGRDLTIKDPCNFHHFRDGKCSCRDMW</sequence>
<dbReference type="Pfam" id="PF13041">
    <property type="entry name" value="PPR_2"/>
    <property type="match status" value="3"/>
</dbReference>
<keyword evidence="1" id="KW-0677">Repeat</keyword>
<dbReference type="FunFam" id="1.25.40.10:FF:000227">
    <property type="entry name" value="Pentatricopeptide repeat-containing protein At3g13880"/>
    <property type="match status" value="1"/>
</dbReference>
<evidence type="ECO:0000313" key="5">
    <source>
        <dbReference type="EMBL" id="KAJ4962812.1"/>
    </source>
</evidence>
<evidence type="ECO:0000256" key="3">
    <source>
        <dbReference type="SAM" id="SignalP"/>
    </source>
</evidence>
<comment type="caution">
    <text evidence="5">The sequence shown here is derived from an EMBL/GenBank/DDBJ whole genome shotgun (WGS) entry which is preliminary data.</text>
</comment>
<dbReference type="SUPFAM" id="SSF48452">
    <property type="entry name" value="TPR-like"/>
    <property type="match status" value="1"/>
</dbReference>
<dbReference type="GO" id="GO:0009451">
    <property type="term" value="P:RNA modification"/>
    <property type="evidence" value="ECO:0007669"/>
    <property type="project" value="InterPro"/>
</dbReference>
<dbReference type="OrthoDB" id="1487410at2759"/>
<feature type="signal peptide" evidence="3">
    <location>
        <begin position="1"/>
        <end position="23"/>
    </location>
</feature>
<feature type="domain" description="DYW" evidence="4">
    <location>
        <begin position="915"/>
        <end position="1006"/>
    </location>
</feature>
<feature type="repeat" description="PPR" evidence="2">
    <location>
        <begin position="706"/>
        <end position="740"/>
    </location>
</feature>
<dbReference type="GO" id="GO:0008270">
    <property type="term" value="F:zinc ion binding"/>
    <property type="evidence" value="ECO:0007669"/>
    <property type="project" value="InterPro"/>
</dbReference>
<evidence type="ECO:0000256" key="1">
    <source>
        <dbReference type="ARBA" id="ARBA00022737"/>
    </source>
</evidence>
<keyword evidence="3" id="KW-0732">Signal</keyword>
<evidence type="ECO:0000313" key="6">
    <source>
        <dbReference type="Proteomes" id="UP001141806"/>
    </source>
</evidence>
<feature type="repeat" description="PPR" evidence="2">
    <location>
        <begin position="227"/>
        <end position="261"/>
    </location>
</feature>
<feature type="chain" id="PRO_5040327575" description="DYW domain-containing protein" evidence="3">
    <location>
        <begin position="24"/>
        <end position="1006"/>
    </location>
</feature>
<protein>
    <recommendedName>
        <fullName evidence="4">DYW domain-containing protein</fullName>
    </recommendedName>
</protein>
<evidence type="ECO:0000256" key="2">
    <source>
        <dbReference type="PROSITE-ProRule" id="PRU00708"/>
    </source>
</evidence>
<dbReference type="Proteomes" id="UP001141806">
    <property type="component" value="Unassembled WGS sequence"/>
</dbReference>
<dbReference type="Pfam" id="PF14432">
    <property type="entry name" value="DYW_deaminase"/>
    <property type="match status" value="1"/>
</dbReference>
<organism evidence="5 6">
    <name type="scientific">Protea cynaroides</name>
    <dbReference type="NCBI Taxonomy" id="273540"/>
    <lineage>
        <taxon>Eukaryota</taxon>
        <taxon>Viridiplantae</taxon>
        <taxon>Streptophyta</taxon>
        <taxon>Embryophyta</taxon>
        <taxon>Tracheophyta</taxon>
        <taxon>Spermatophyta</taxon>
        <taxon>Magnoliopsida</taxon>
        <taxon>Proteales</taxon>
        <taxon>Proteaceae</taxon>
        <taxon>Protea</taxon>
    </lineage>
</organism>
<evidence type="ECO:0000259" key="4">
    <source>
        <dbReference type="Pfam" id="PF14432"/>
    </source>
</evidence>
<dbReference type="FunFam" id="1.25.40.10:FF:000344">
    <property type="entry name" value="Pentatricopeptide repeat-containing protein"/>
    <property type="match status" value="1"/>
</dbReference>
<dbReference type="FunFam" id="1.25.40.10:FF:000090">
    <property type="entry name" value="Pentatricopeptide repeat-containing protein, chloroplastic"/>
    <property type="match status" value="1"/>
</dbReference>
<dbReference type="PANTHER" id="PTHR24015:SF548">
    <property type="entry name" value="OS08G0340900 PROTEIN"/>
    <property type="match status" value="1"/>
</dbReference>
<accession>A0A9Q0HAG4</accession>
<dbReference type="PANTHER" id="PTHR24015">
    <property type="entry name" value="OS07G0578800 PROTEIN-RELATED"/>
    <property type="match status" value="1"/>
</dbReference>
<dbReference type="EMBL" id="JAMYWD010000008">
    <property type="protein sequence ID" value="KAJ4962812.1"/>
    <property type="molecule type" value="Genomic_DNA"/>
</dbReference>
<dbReference type="AlphaFoldDB" id="A0A9Q0HAG4"/>
<dbReference type="InterPro" id="IPR046960">
    <property type="entry name" value="PPR_At4g14850-like_plant"/>
</dbReference>
<reference evidence="5" key="1">
    <citation type="journal article" date="2023" name="Plant J.">
        <title>The genome of the king protea, Protea cynaroides.</title>
        <authorList>
            <person name="Chang J."/>
            <person name="Duong T.A."/>
            <person name="Schoeman C."/>
            <person name="Ma X."/>
            <person name="Roodt D."/>
            <person name="Barker N."/>
            <person name="Li Z."/>
            <person name="Van de Peer Y."/>
            <person name="Mizrachi E."/>
        </authorList>
    </citation>
    <scope>NUCLEOTIDE SEQUENCE</scope>
    <source>
        <tissue evidence="5">Young leaves</tissue>
    </source>
</reference>
<name>A0A9Q0HAG4_9MAGN</name>
<gene>
    <name evidence="5" type="ORF">NE237_022751</name>
</gene>
<dbReference type="GO" id="GO:0003723">
    <property type="term" value="F:RNA binding"/>
    <property type="evidence" value="ECO:0007669"/>
    <property type="project" value="InterPro"/>
</dbReference>
<proteinExistence type="predicted"/>
<dbReference type="Gene3D" id="1.25.40.10">
    <property type="entry name" value="Tetratricopeptide repeat domain"/>
    <property type="match status" value="6"/>
</dbReference>
<dbReference type="PROSITE" id="PS51375">
    <property type="entry name" value="PPR"/>
    <property type="match status" value="3"/>
</dbReference>
<dbReference type="InterPro" id="IPR032867">
    <property type="entry name" value="DYW_dom"/>
</dbReference>
<dbReference type="NCBIfam" id="TIGR00756">
    <property type="entry name" value="PPR"/>
    <property type="match status" value="2"/>
</dbReference>
<dbReference type="InterPro" id="IPR002885">
    <property type="entry name" value="PPR_rpt"/>
</dbReference>